<dbReference type="Proteomes" id="UP000295765">
    <property type="component" value="Unassembled WGS sequence"/>
</dbReference>
<reference evidence="1 2" key="1">
    <citation type="submission" date="2019-03" db="EMBL/GenBank/DDBJ databases">
        <title>Genomic Encyclopedia of Type Strains, Phase IV (KMG-IV): sequencing the most valuable type-strain genomes for metagenomic binning, comparative biology and taxonomic classification.</title>
        <authorList>
            <person name="Goeker M."/>
        </authorList>
    </citation>
    <scope>NUCLEOTIDE SEQUENCE [LARGE SCALE GENOMIC DNA]</scope>
    <source>
        <strain evidence="1 2">DSM 25287</strain>
    </source>
</reference>
<dbReference type="GO" id="GO:0016075">
    <property type="term" value="P:rRNA catabolic process"/>
    <property type="evidence" value="ECO:0007669"/>
    <property type="project" value="TreeGrafter"/>
</dbReference>
<dbReference type="InterPro" id="IPR011067">
    <property type="entry name" value="Plasmid_toxin/cell-grow_inhib"/>
</dbReference>
<dbReference type="GO" id="GO:0006402">
    <property type="term" value="P:mRNA catabolic process"/>
    <property type="evidence" value="ECO:0007669"/>
    <property type="project" value="TreeGrafter"/>
</dbReference>
<accession>A0A4V2SCT2</accession>
<dbReference type="Pfam" id="PF02452">
    <property type="entry name" value="PemK_toxin"/>
    <property type="match status" value="1"/>
</dbReference>
<dbReference type="InterPro" id="IPR003477">
    <property type="entry name" value="PemK-like"/>
</dbReference>
<keyword evidence="2" id="KW-1185">Reference proteome</keyword>
<dbReference type="AlphaFoldDB" id="A0A4V2SCT2"/>
<dbReference type="SUPFAM" id="SSF50118">
    <property type="entry name" value="Cell growth inhibitor/plasmid maintenance toxic component"/>
    <property type="match status" value="1"/>
</dbReference>
<name>A0A4V2SCT2_9GAMM</name>
<evidence type="ECO:0000313" key="2">
    <source>
        <dbReference type="Proteomes" id="UP000295765"/>
    </source>
</evidence>
<protein>
    <submittedName>
        <fullName evidence="1">mRNA interferase MazF</fullName>
    </submittedName>
</protein>
<organism evidence="1 2">
    <name type="scientific">Plasticicumulans lactativorans</name>
    <dbReference type="NCBI Taxonomy" id="1133106"/>
    <lineage>
        <taxon>Bacteria</taxon>
        <taxon>Pseudomonadati</taxon>
        <taxon>Pseudomonadota</taxon>
        <taxon>Gammaproteobacteria</taxon>
        <taxon>Candidatus Competibacteraceae</taxon>
        <taxon>Plasticicumulans</taxon>
    </lineage>
</organism>
<dbReference type="GO" id="GO:0003677">
    <property type="term" value="F:DNA binding"/>
    <property type="evidence" value="ECO:0007669"/>
    <property type="project" value="InterPro"/>
</dbReference>
<dbReference type="GO" id="GO:0004521">
    <property type="term" value="F:RNA endonuclease activity"/>
    <property type="evidence" value="ECO:0007669"/>
    <property type="project" value="TreeGrafter"/>
</dbReference>
<gene>
    <name evidence="1" type="ORF">EV699_114147</name>
</gene>
<dbReference type="EMBL" id="SLWY01000014">
    <property type="protein sequence ID" value="TCO80500.1"/>
    <property type="molecule type" value="Genomic_DNA"/>
</dbReference>
<sequence length="108" mass="11581">MEVRRGDVVTVATQGDFGKPRPAVVVQANLFAEHSTLTVCPISSTLTGAHLFRVPLAPDAANGLRLPSEAMVDKLQTVKREKVGARVGVLADEPLQAVDRALRLWLGL</sequence>
<dbReference type="PANTHER" id="PTHR33988">
    <property type="entry name" value="ENDORIBONUCLEASE MAZF-RELATED"/>
    <property type="match status" value="1"/>
</dbReference>
<dbReference type="Gene3D" id="2.30.30.110">
    <property type="match status" value="1"/>
</dbReference>
<comment type="caution">
    <text evidence="1">The sequence shown here is derived from an EMBL/GenBank/DDBJ whole genome shotgun (WGS) entry which is preliminary data.</text>
</comment>
<evidence type="ECO:0000313" key="1">
    <source>
        <dbReference type="EMBL" id="TCO80500.1"/>
    </source>
</evidence>
<proteinExistence type="predicted"/>
<dbReference type="RefSeq" id="WP_132543672.1">
    <property type="nucleotide sequence ID" value="NZ_SLWY01000014.1"/>
</dbReference>
<dbReference type="OrthoDB" id="6064990at2"/>